<comment type="caution">
    <text evidence="2">The sequence shown here is derived from an EMBL/GenBank/DDBJ whole genome shotgun (WGS) entry which is preliminary data.</text>
</comment>
<feature type="compositionally biased region" description="Polar residues" evidence="1">
    <location>
        <begin position="102"/>
        <end position="117"/>
    </location>
</feature>
<feature type="region of interest" description="Disordered" evidence="1">
    <location>
        <begin position="1"/>
        <end position="21"/>
    </location>
</feature>
<organism evidence="2 3">
    <name type="scientific">Rhizoctonia solani</name>
    <dbReference type="NCBI Taxonomy" id="456999"/>
    <lineage>
        <taxon>Eukaryota</taxon>
        <taxon>Fungi</taxon>
        <taxon>Dikarya</taxon>
        <taxon>Basidiomycota</taxon>
        <taxon>Agaricomycotina</taxon>
        <taxon>Agaricomycetes</taxon>
        <taxon>Cantharellales</taxon>
        <taxon>Ceratobasidiaceae</taxon>
        <taxon>Rhizoctonia</taxon>
    </lineage>
</organism>
<protein>
    <submittedName>
        <fullName evidence="2">Uncharacterized protein</fullName>
    </submittedName>
</protein>
<feature type="compositionally biased region" description="Polar residues" evidence="1">
    <location>
        <begin position="1"/>
        <end position="14"/>
    </location>
</feature>
<gene>
    <name evidence="2" type="ORF">RDB_LOCUS146255</name>
</gene>
<reference evidence="2" key="1">
    <citation type="submission" date="2021-01" db="EMBL/GenBank/DDBJ databases">
        <authorList>
            <person name="Kaushik A."/>
        </authorList>
    </citation>
    <scope>NUCLEOTIDE SEQUENCE</scope>
    <source>
        <strain evidence="2">AG3-T5</strain>
    </source>
</reference>
<name>A0A8H3GKL5_9AGAM</name>
<dbReference type="EMBL" id="CAJMWW010000225">
    <property type="protein sequence ID" value="CAE6458858.1"/>
    <property type="molecule type" value="Genomic_DNA"/>
</dbReference>
<proteinExistence type="predicted"/>
<evidence type="ECO:0000313" key="3">
    <source>
        <dbReference type="Proteomes" id="UP000663841"/>
    </source>
</evidence>
<dbReference type="AlphaFoldDB" id="A0A8H3GKL5"/>
<feature type="compositionally biased region" description="Polar residues" evidence="1">
    <location>
        <begin position="198"/>
        <end position="210"/>
    </location>
</feature>
<evidence type="ECO:0000313" key="2">
    <source>
        <dbReference type="EMBL" id="CAE6458858.1"/>
    </source>
</evidence>
<feature type="region of interest" description="Disordered" evidence="1">
    <location>
        <begin position="101"/>
        <end position="249"/>
    </location>
</feature>
<accession>A0A8H3GKL5</accession>
<sequence length="249" mass="26920">MSSKRATMNIGSGNNEHRSPGTPVFLVVEHNGRKVGIGRNSNYQETIASIKKNVHELKKTPDDQVMMLAFLEEVDDHVQITEEIWADLLPRLVKVRVELGNASPSPLASPSIQNELSNGIPARGWARSGDGNVGKEAMRAQEEDTEASLKPQGQTETKHKQQGAAPTKLGHQGVFPGYQPSPLSWEAVFADPRGGNPSGSTSRPDQSSTRPTDDDGSRTVPGQTGWAPAFYSFRGRGRGRQRGLGSRGS</sequence>
<dbReference type="Proteomes" id="UP000663841">
    <property type="component" value="Unassembled WGS sequence"/>
</dbReference>
<evidence type="ECO:0000256" key="1">
    <source>
        <dbReference type="SAM" id="MobiDB-lite"/>
    </source>
</evidence>